<evidence type="ECO:0000313" key="2">
    <source>
        <dbReference type="EMBL" id="KOF75604.1"/>
    </source>
</evidence>
<feature type="domain" description="MULE transposase" evidence="1">
    <location>
        <begin position="112"/>
        <end position="203"/>
    </location>
</feature>
<accession>A0A0L8GFH2</accession>
<protein>
    <recommendedName>
        <fullName evidence="1">MULE transposase domain-containing protein</fullName>
    </recommendedName>
</protein>
<evidence type="ECO:0000259" key="1">
    <source>
        <dbReference type="Pfam" id="PF10551"/>
    </source>
</evidence>
<dbReference type="EMBL" id="KQ422053">
    <property type="protein sequence ID" value="KOF75604.1"/>
    <property type="molecule type" value="Genomic_DNA"/>
</dbReference>
<organism evidence="2">
    <name type="scientific">Octopus bimaculoides</name>
    <name type="common">California two-spotted octopus</name>
    <dbReference type="NCBI Taxonomy" id="37653"/>
    <lineage>
        <taxon>Eukaryota</taxon>
        <taxon>Metazoa</taxon>
        <taxon>Spiralia</taxon>
        <taxon>Lophotrochozoa</taxon>
        <taxon>Mollusca</taxon>
        <taxon>Cephalopoda</taxon>
        <taxon>Coleoidea</taxon>
        <taxon>Octopodiformes</taxon>
        <taxon>Octopoda</taxon>
        <taxon>Incirrata</taxon>
        <taxon>Octopodidae</taxon>
        <taxon>Octopus</taxon>
    </lineage>
</organism>
<proteinExistence type="predicted"/>
<dbReference type="Pfam" id="PF10551">
    <property type="entry name" value="MULE"/>
    <property type="match status" value="1"/>
</dbReference>
<reference evidence="2" key="1">
    <citation type="submission" date="2015-07" db="EMBL/GenBank/DDBJ databases">
        <title>MeaNS - Measles Nucleotide Surveillance Program.</title>
        <authorList>
            <person name="Tran T."/>
            <person name="Druce J."/>
        </authorList>
    </citation>
    <scope>NUCLEOTIDE SEQUENCE</scope>
    <source>
        <strain evidence="2">UCB-OBI-ISO-001</strain>
        <tissue evidence="2">Gonad</tissue>
    </source>
</reference>
<dbReference type="OrthoDB" id="6145089at2759"/>
<gene>
    <name evidence="2" type="ORF">OCBIM_22034476mg</name>
</gene>
<name>A0A0L8GFH2_OCTBM</name>
<dbReference type="InterPro" id="IPR018289">
    <property type="entry name" value="MULE_transposase_dom"/>
</dbReference>
<sequence>MLMPERHLMKSEVMKTGTVSSREVIATVVRNLDKEAQSLLQTIPGLSRNIRNWRQHTLGIPALPACRSGFEIPDAVKYLENGSLFLVFDESDKSLVFYLEKCLDDLESSENWACDGTFKVSPSLWCQLLTLHITSGGSCVLRLFALLPDKKEASYLRVVSAVRDLRANCRPAICLMNFEKALHNSFASVFPHLEVVGCVLHLRSSVWRKVSALGESRRYIMDEGFQLKIKCFCALAFLPIEDVVNGFEDLSDVKASLLSLSLILRIHTSGL</sequence>
<dbReference type="AlphaFoldDB" id="A0A0L8GFH2"/>
<dbReference type="STRING" id="37653.A0A0L8GFH2"/>